<dbReference type="Pfam" id="PF00899">
    <property type="entry name" value="ThiF"/>
    <property type="match status" value="1"/>
</dbReference>
<evidence type="ECO:0000256" key="3">
    <source>
        <dbReference type="ARBA" id="ARBA00022840"/>
    </source>
</evidence>
<dbReference type="SMART" id="SM00450">
    <property type="entry name" value="RHOD"/>
    <property type="match status" value="1"/>
</dbReference>
<feature type="transmembrane region" description="Helical" evidence="4">
    <location>
        <begin position="12"/>
        <end position="35"/>
    </location>
</feature>
<evidence type="ECO:0000256" key="4">
    <source>
        <dbReference type="SAM" id="Phobius"/>
    </source>
</evidence>
<keyword evidence="2" id="KW-0547">Nucleotide-binding</keyword>
<dbReference type="InterPro" id="IPR001763">
    <property type="entry name" value="Rhodanese-like_dom"/>
</dbReference>
<feature type="domain" description="Rhodanese" evidence="5">
    <location>
        <begin position="406"/>
        <end position="514"/>
    </location>
</feature>
<keyword evidence="4" id="KW-1133">Transmembrane helix</keyword>
<dbReference type="InterPro" id="IPR000594">
    <property type="entry name" value="ThiF_NAD_FAD-bd"/>
</dbReference>
<evidence type="ECO:0000256" key="1">
    <source>
        <dbReference type="ARBA" id="ARBA00022679"/>
    </source>
</evidence>
<keyword evidence="4" id="KW-0812">Transmembrane</keyword>
<dbReference type="GO" id="GO:0042292">
    <property type="term" value="F:URM1 activating enzyme activity"/>
    <property type="evidence" value="ECO:0007669"/>
    <property type="project" value="TreeGrafter"/>
</dbReference>
<keyword evidence="3" id="KW-0067">ATP-binding</keyword>
<organism evidence="6">
    <name type="scientific">Chromera velia CCMP2878</name>
    <dbReference type="NCBI Taxonomy" id="1169474"/>
    <lineage>
        <taxon>Eukaryota</taxon>
        <taxon>Sar</taxon>
        <taxon>Alveolata</taxon>
        <taxon>Colpodellida</taxon>
        <taxon>Chromeraceae</taxon>
        <taxon>Chromera</taxon>
    </lineage>
</organism>
<dbReference type="GO" id="GO:0016779">
    <property type="term" value="F:nucleotidyltransferase activity"/>
    <property type="evidence" value="ECO:0007669"/>
    <property type="project" value="TreeGrafter"/>
</dbReference>
<evidence type="ECO:0000256" key="2">
    <source>
        <dbReference type="ARBA" id="ARBA00022741"/>
    </source>
</evidence>
<dbReference type="PANTHER" id="PTHR10953:SF102">
    <property type="entry name" value="ADENYLYLTRANSFERASE AND SULFURTRANSFERASE MOCS3"/>
    <property type="match status" value="1"/>
</dbReference>
<dbReference type="InterPro" id="IPR035985">
    <property type="entry name" value="Ubiquitin-activating_enz"/>
</dbReference>
<accession>A0A0G4HCB8</accession>
<dbReference type="GO" id="GO:0004792">
    <property type="term" value="F:thiosulfate-cyanide sulfurtransferase activity"/>
    <property type="evidence" value="ECO:0007669"/>
    <property type="project" value="TreeGrafter"/>
</dbReference>
<name>A0A0G4HCB8_9ALVE</name>
<proteinExistence type="predicted"/>
<keyword evidence="4" id="KW-0472">Membrane</keyword>
<dbReference type="GO" id="GO:0005737">
    <property type="term" value="C:cytoplasm"/>
    <property type="evidence" value="ECO:0007669"/>
    <property type="project" value="TreeGrafter"/>
</dbReference>
<dbReference type="AlphaFoldDB" id="A0A0G4HCB8"/>
<dbReference type="InterPro" id="IPR036873">
    <property type="entry name" value="Rhodanese-like_dom_sf"/>
</dbReference>
<dbReference type="PhylomeDB" id="A0A0G4HCB8"/>
<dbReference type="VEuPathDB" id="CryptoDB:Cvel_26025"/>
<dbReference type="Pfam" id="PF00581">
    <property type="entry name" value="Rhodanese"/>
    <property type="match status" value="1"/>
</dbReference>
<dbReference type="PROSITE" id="PS50206">
    <property type="entry name" value="RHODANESE_3"/>
    <property type="match status" value="1"/>
</dbReference>
<evidence type="ECO:0000313" key="6">
    <source>
        <dbReference type="EMBL" id="CEM41454.1"/>
    </source>
</evidence>
<dbReference type="Gene3D" id="3.40.250.10">
    <property type="entry name" value="Rhodanese-like domain"/>
    <property type="match status" value="1"/>
</dbReference>
<dbReference type="SUPFAM" id="SSF69572">
    <property type="entry name" value="Activating enzymes of the ubiquitin-like proteins"/>
    <property type="match status" value="1"/>
</dbReference>
<evidence type="ECO:0000259" key="5">
    <source>
        <dbReference type="PROSITE" id="PS50206"/>
    </source>
</evidence>
<dbReference type="FunFam" id="3.40.50.720:FF:000033">
    <property type="entry name" value="Adenylyltransferase and sulfurtransferase MOCS3"/>
    <property type="match status" value="1"/>
</dbReference>
<dbReference type="InterPro" id="IPR045886">
    <property type="entry name" value="ThiF/MoeB/HesA"/>
</dbReference>
<gene>
    <name evidence="6" type="ORF">Cvel_26025</name>
</gene>
<protein>
    <recommendedName>
        <fullName evidence="5">Rhodanese domain-containing protein</fullName>
    </recommendedName>
</protein>
<dbReference type="PANTHER" id="PTHR10953">
    <property type="entry name" value="UBIQUITIN-ACTIVATING ENZYME E1"/>
    <property type="match status" value="1"/>
</dbReference>
<dbReference type="EMBL" id="CDMZ01002237">
    <property type="protein sequence ID" value="CEM41454.1"/>
    <property type="molecule type" value="Genomic_DNA"/>
</dbReference>
<sequence length="519" mass="55551">MSLVFPSRGGEWHQWVFPLATGVCVGFALSGNVSFQSVWQRVRGWFWCALGQTSQGFRRRQGGDGEDEIVLEYPLSRLECARYGRQMILPEVCVSGQIAIRDGSVLVIGAGGLGSPALLYLAAAGIGRIGIVDGDTVDASNLHRQVIHQSAGVGMNKAESAADACRRLNPHICLEVFPRHLDPSWALEVINKFDIVVDATDNAPTRYLINDACVLSGTPLVSGSALRWEGQLSVLHLPTKPGTGADPNSERETPRGPCYRCLFPSPPVDPETGACDAHGVVGPAPGVIGVLQALEALKVLVFLSRGKEQDRGKGAEPLRGLLLFDGADGERPFRCVRMRGRRPDCTACGDLPAVKSLSDRASEYAFVCGSSGPLSLPSTAVMSPDTFLRDHMVTRRDADGKRVADGVKGALLVDVRPTPQHEAVRLPGAISIPLATLKERLGEEPLSKVLGPAACKDPVILMCRRGIDSATATQLLLQTANREGGGETVQEGPKINWRFQNLQGGLTGLQRLMPSLPVV</sequence>
<dbReference type="CDD" id="cd00757">
    <property type="entry name" value="ThiF_MoeB_HesA_family"/>
    <property type="match status" value="1"/>
</dbReference>
<dbReference type="Gene3D" id="3.40.50.720">
    <property type="entry name" value="NAD(P)-binding Rossmann-like Domain"/>
    <property type="match status" value="1"/>
</dbReference>
<reference evidence="6" key="1">
    <citation type="submission" date="2014-11" db="EMBL/GenBank/DDBJ databases">
        <authorList>
            <person name="Otto D Thomas"/>
            <person name="Naeem Raeece"/>
        </authorList>
    </citation>
    <scope>NUCLEOTIDE SEQUENCE</scope>
</reference>
<keyword evidence="1" id="KW-0808">Transferase</keyword>
<dbReference type="GO" id="GO:0005524">
    <property type="term" value="F:ATP binding"/>
    <property type="evidence" value="ECO:0007669"/>
    <property type="project" value="UniProtKB-KW"/>
</dbReference>